<dbReference type="OrthoDB" id="8685330at2759"/>
<dbReference type="SUPFAM" id="SSF57667">
    <property type="entry name" value="beta-beta-alpha zinc fingers"/>
    <property type="match status" value="1"/>
</dbReference>
<accession>A0A7R9QRN8</accession>
<dbReference type="GO" id="GO:0008270">
    <property type="term" value="F:zinc ion binding"/>
    <property type="evidence" value="ECO:0007669"/>
    <property type="project" value="UniProtKB-KW"/>
</dbReference>
<dbReference type="Proteomes" id="UP000728032">
    <property type="component" value="Unassembled WGS sequence"/>
</dbReference>
<evidence type="ECO:0000256" key="5">
    <source>
        <dbReference type="PROSITE-ProRule" id="PRU00042"/>
    </source>
</evidence>
<feature type="domain" description="C2H2-type" evidence="6">
    <location>
        <begin position="692"/>
        <end position="717"/>
    </location>
</feature>
<dbReference type="EMBL" id="OC922524">
    <property type="protein sequence ID" value="CAD7654243.1"/>
    <property type="molecule type" value="Genomic_DNA"/>
</dbReference>
<organism evidence="7">
    <name type="scientific">Oppiella nova</name>
    <dbReference type="NCBI Taxonomy" id="334625"/>
    <lineage>
        <taxon>Eukaryota</taxon>
        <taxon>Metazoa</taxon>
        <taxon>Ecdysozoa</taxon>
        <taxon>Arthropoda</taxon>
        <taxon>Chelicerata</taxon>
        <taxon>Arachnida</taxon>
        <taxon>Acari</taxon>
        <taxon>Acariformes</taxon>
        <taxon>Sarcoptiformes</taxon>
        <taxon>Oribatida</taxon>
        <taxon>Brachypylina</taxon>
        <taxon>Oppioidea</taxon>
        <taxon>Oppiidae</taxon>
        <taxon>Oppiella</taxon>
    </lineage>
</organism>
<feature type="domain" description="C2H2-type" evidence="6">
    <location>
        <begin position="463"/>
        <end position="488"/>
    </location>
</feature>
<keyword evidence="4" id="KW-0862">Zinc</keyword>
<dbReference type="PANTHER" id="PTHR24379:SF121">
    <property type="entry name" value="C2H2-TYPE DOMAIN-CONTAINING PROTEIN"/>
    <property type="match status" value="1"/>
</dbReference>
<keyword evidence="3 5" id="KW-0863">Zinc-finger</keyword>
<evidence type="ECO:0000313" key="7">
    <source>
        <dbReference type="EMBL" id="CAD7654243.1"/>
    </source>
</evidence>
<dbReference type="InterPro" id="IPR013087">
    <property type="entry name" value="Znf_C2H2_type"/>
</dbReference>
<dbReference type="PROSITE" id="PS00028">
    <property type="entry name" value="ZINC_FINGER_C2H2_1"/>
    <property type="match status" value="9"/>
</dbReference>
<dbReference type="Gene3D" id="3.30.160.60">
    <property type="entry name" value="Classic Zinc Finger"/>
    <property type="match status" value="4"/>
</dbReference>
<evidence type="ECO:0000256" key="3">
    <source>
        <dbReference type="ARBA" id="ARBA00022771"/>
    </source>
</evidence>
<feature type="domain" description="C2H2-type" evidence="6">
    <location>
        <begin position="547"/>
        <end position="572"/>
    </location>
</feature>
<dbReference type="EMBL" id="CAJPVJ010007699">
    <property type="protein sequence ID" value="CAG2171430.1"/>
    <property type="molecule type" value="Genomic_DNA"/>
</dbReference>
<feature type="domain" description="C2H2-type" evidence="6">
    <location>
        <begin position="664"/>
        <end position="688"/>
    </location>
</feature>
<dbReference type="InterPro" id="IPR036236">
    <property type="entry name" value="Znf_C2H2_sf"/>
</dbReference>
<proteinExistence type="predicted"/>
<evidence type="ECO:0000259" key="6">
    <source>
        <dbReference type="PROSITE" id="PS50157"/>
    </source>
</evidence>
<feature type="domain" description="C2H2-type" evidence="6">
    <location>
        <begin position="726"/>
        <end position="754"/>
    </location>
</feature>
<dbReference type="AlphaFoldDB" id="A0A7R9QRN8"/>
<dbReference type="SMART" id="SM00355">
    <property type="entry name" value="ZnF_C2H2"/>
    <property type="match status" value="15"/>
</dbReference>
<dbReference type="Pfam" id="PF00096">
    <property type="entry name" value="zf-C2H2"/>
    <property type="match status" value="1"/>
</dbReference>
<name>A0A7R9QRN8_9ACAR</name>
<evidence type="ECO:0000256" key="1">
    <source>
        <dbReference type="ARBA" id="ARBA00022723"/>
    </source>
</evidence>
<gene>
    <name evidence="7" type="ORF">ONB1V03_LOCUS10893</name>
</gene>
<evidence type="ECO:0000256" key="4">
    <source>
        <dbReference type="ARBA" id="ARBA00022833"/>
    </source>
</evidence>
<sequence length="754" mass="87346">MSESLVVENNRLIRDLMFAKKVIKSLENITTFAIQLTQEVDGDCNPVTVQRIRTDIDAHLKTYHSLRQQLTDTTPAKKTTEITRVCDDMSDEIDDNNGSINDTIDGHKITGICVGKGVKSVTKSDFYRYQRFLRPLMRTVSTNTTNQSTIDVSGVTSIQCNVCSHQVLTPEEMFAHQRQVHRIQRPDDCLLNYECSDRNCGFKCPELNTWLDHKHQHQRDGMVVFNKRQKYATQELIPVSAQRYTQMSTTGSDGRPTNELSLAIESISSASDGTVVLNAVPVRSTDQSMIVYPAITAPEVVYRTYELKNFNPLKCMHCSYGIKKDNQSNGIMRGHMSEQHPNHSSDFDKSLAAKEANNSYVFECIDCKHIVEDQDVLELHHSSVHCGQTYRLWCDLCSYSTGSYEEFTQHNNKHRTRVHKSINTTLSTVIVDQSVRSVDEPEEEVMDEESSSPVVTKTESKKYLCAQEGCHKAFKHEFLLIKHVRNYHKLIECDKCLERFKTIQLLNAHLLKAHKEYLIRCQSCDYQTFWPSFHERHVTRHHLTQWWNCSHKNCTERFLKEQSLEKHINKVHKRGFKPYECPDCQLEYYTNADLIRHLGRTHRQLVYECQECEFKCSDTGALTQHRNDKHVNHVYKCEATDCGFETRHSSVFSSHWNRVHSRRYSCTYAGCGRVFPSGALLDRHAAKHPFPHVCDVQNCGRDFVSFKALSLHKWSTHNVPIRERKQVCADCHRVFTTRKGFTHHRRTKHQKQTH</sequence>
<evidence type="ECO:0000256" key="2">
    <source>
        <dbReference type="ARBA" id="ARBA00022737"/>
    </source>
</evidence>
<keyword evidence="2" id="KW-0677">Repeat</keyword>
<dbReference type="PANTHER" id="PTHR24379">
    <property type="entry name" value="KRAB AND ZINC FINGER DOMAIN-CONTAINING"/>
    <property type="match status" value="1"/>
</dbReference>
<protein>
    <recommendedName>
        <fullName evidence="6">C2H2-type domain-containing protein</fullName>
    </recommendedName>
</protein>
<keyword evidence="8" id="KW-1185">Reference proteome</keyword>
<keyword evidence="1" id="KW-0479">Metal-binding</keyword>
<reference evidence="7" key="1">
    <citation type="submission" date="2020-11" db="EMBL/GenBank/DDBJ databases">
        <authorList>
            <person name="Tran Van P."/>
        </authorList>
    </citation>
    <scope>NUCLEOTIDE SEQUENCE</scope>
</reference>
<dbReference type="PROSITE" id="PS50157">
    <property type="entry name" value="ZINC_FINGER_C2H2_2"/>
    <property type="match status" value="7"/>
</dbReference>
<evidence type="ECO:0000313" key="8">
    <source>
        <dbReference type="Proteomes" id="UP000728032"/>
    </source>
</evidence>
<feature type="domain" description="C2H2-type" evidence="6">
    <location>
        <begin position="635"/>
        <end position="665"/>
    </location>
</feature>
<feature type="domain" description="C2H2-type" evidence="6">
    <location>
        <begin position="158"/>
        <end position="186"/>
    </location>
</feature>